<dbReference type="InterPro" id="IPR001041">
    <property type="entry name" value="2Fe-2S_ferredoxin-type"/>
</dbReference>
<dbReference type="InterPro" id="IPR001055">
    <property type="entry name" value="Adrenodoxin-like"/>
</dbReference>
<evidence type="ECO:0000256" key="2">
    <source>
        <dbReference type="ARBA" id="ARBA00022723"/>
    </source>
</evidence>
<dbReference type="GeneID" id="110792733"/>
<dbReference type="PANTHER" id="PTHR23426:SF34">
    <property type="entry name" value="ADRENODOXIN-LIKE PROTEIN 1, MITOCHONDRIAL-RELATED"/>
    <property type="match status" value="1"/>
</dbReference>
<dbReference type="PANTHER" id="PTHR23426">
    <property type="entry name" value="FERREDOXIN/ADRENODOXIN"/>
    <property type="match status" value="1"/>
</dbReference>
<dbReference type="CDD" id="cd00207">
    <property type="entry name" value="fer2"/>
    <property type="match status" value="1"/>
</dbReference>
<keyword evidence="2" id="KW-0479">Metal-binding</keyword>
<keyword evidence="4" id="KW-0411">Iron-sulfur</keyword>
<keyword evidence="7" id="KW-1185">Reference proteome</keyword>
<protein>
    <submittedName>
        <fullName evidence="8">Adrenodoxin-like protein 2, mitochondrial</fullName>
    </submittedName>
</protein>
<evidence type="ECO:0000256" key="5">
    <source>
        <dbReference type="ARBA" id="ARBA00034078"/>
    </source>
</evidence>
<feature type="domain" description="2Fe-2S ferredoxin-type" evidence="6">
    <location>
        <begin position="71"/>
        <end position="174"/>
    </location>
</feature>
<name>A0ABM3QIC3_SPIOL</name>
<evidence type="ECO:0000256" key="4">
    <source>
        <dbReference type="ARBA" id="ARBA00023014"/>
    </source>
</evidence>
<dbReference type="Pfam" id="PF00111">
    <property type="entry name" value="Fer2"/>
    <property type="match status" value="1"/>
</dbReference>
<evidence type="ECO:0000256" key="3">
    <source>
        <dbReference type="ARBA" id="ARBA00023004"/>
    </source>
</evidence>
<dbReference type="InterPro" id="IPR018298">
    <property type="entry name" value="Adrenodoxin_Fe-S_BS"/>
</dbReference>
<gene>
    <name evidence="8" type="primary">LOC110792733</name>
</gene>
<evidence type="ECO:0000313" key="7">
    <source>
        <dbReference type="Proteomes" id="UP000813463"/>
    </source>
</evidence>
<keyword evidence="3" id="KW-0408">Iron</keyword>
<reference evidence="7" key="1">
    <citation type="journal article" date="2021" name="Nat. Commun.">
        <title>Genomic analyses provide insights into spinach domestication and the genetic basis of agronomic traits.</title>
        <authorList>
            <person name="Cai X."/>
            <person name="Sun X."/>
            <person name="Xu C."/>
            <person name="Sun H."/>
            <person name="Wang X."/>
            <person name="Ge C."/>
            <person name="Zhang Z."/>
            <person name="Wang Q."/>
            <person name="Fei Z."/>
            <person name="Jiao C."/>
            <person name="Wang Q."/>
        </authorList>
    </citation>
    <scope>NUCLEOTIDE SEQUENCE [LARGE SCALE GENOMIC DNA]</scope>
    <source>
        <strain evidence="7">cv. Varoflay</strain>
    </source>
</reference>
<dbReference type="PROSITE" id="PS00814">
    <property type="entry name" value="ADX"/>
    <property type="match status" value="1"/>
</dbReference>
<dbReference type="RefSeq" id="XP_056683113.1">
    <property type="nucleotide sequence ID" value="XM_056827135.1"/>
</dbReference>
<dbReference type="SUPFAM" id="SSF54292">
    <property type="entry name" value="2Fe-2S ferredoxin-like"/>
    <property type="match status" value="1"/>
</dbReference>
<reference evidence="8" key="2">
    <citation type="submission" date="2025-08" db="UniProtKB">
        <authorList>
            <consortium name="RefSeq"/>
        </authorList>
    </citation>
    <scope>IDENTIFICATION</scope>
    <source>
        <tissue evidence="8">Leaf</tissue>
    </source>
</reference>
<evidence type="ECO:0000313" key="8">
    <source>
        <dbReference type="RefSeq" id="XP_056683113.1"/>
    </source>
</evidence>
<sequence>MWVSRFSGLGAHAIRRLTQGKYALVPRTPYMHVSSCRIKSPLQLPPQTHRYRFTTSATDSCEDGNEEEQTINVTFVETDGTQKHSKVPVGTNMLEAALSNDIELEGACEGSCACSTCHLIVADVDYYNRLPDPTDEENDMLDLAFGLTGTSRLGCQIEAKPEIDGIRFALPGATRNFAVDGYKPKPH</sequence>
<dbReference type="InterPro" id="IPR036010">
    <property type="entry name" value="2Fe-2S_ferredoxin-like_sf"/>
</dbReference>
<comment type="cofactor">
    <cofactor evidence="5">
        <name>[2Fe-2S] cluster</name>
        <dbReference type="ChEBI" id="CHEBI:190135"/>
    </cofactor>
</comment>
<evidence type="ECO:0000259" key="6">
    <source>
        <dbReference type="PROSITE" id="PS51085"/>
    </source>
</evidence>
<organism evidence="7 8">
    <name type="scientific">Spinacia oleracea</name>
    <name type="common">Spinach</name>
    <dbReference type="NCBI Taxonomy" id="3562"/>
    <lineage>
        <taxon>Eukaryota</taxon>
        <taxon>Viridiplantae</taxon>
        <taxon>Streptophyta</taxon>
        <taxon>Embryophyta</taxon>
        <taxon>Tracheophyta</taxon>
        <taxon>Spermatophyta</taxon>
        <taxon>Magnoliopsida</taxon>
        <taxon>eudicotyledons</taxon>
        <taxon>Gunneridae</taxon>
        <taxon>Pentapetalae</taxon>
        <taxon>Caryophyllales</taxon>
        <taxon>Chenopodiaceae</taxon>
        <taxon>Chenopodioideae</taxon>
        <taxon>Anserineae</taxon>
        <taxon>Spinacia</taxon>
    </lineage>
</organism>
<dbReference type="Proteomes" id="UP000813463">
    <property type="component" value="Chromosome 4"/>
</dbReference>
<keyword evidence="1" id="KW-0001">2Fe-2S</keyword>
<dbReference type="PROSITE" id="PS51085">
    <property type="entry name" value="2FE2S_FER_2"/>
    <property type="match status" value="1"/>
</dbReference>
<accession>A0ABM3QIC3</accession>
<evidence type="ECO:0000256" key="1">
    <source>
        <dbReference type="ARBA" id="ARBA00022714"/>
    </source>
</evidence>
<dbReference type="Gene3D" id="3.10.20.30">
    <property type="match status" value="1"/>
</dbReference>
<proteinExistence type="predicted"/>
<dbReference type="PRINTS" id="PR00355">
    <property type="entry name" value="ADRENODOXIN"/>
</dbReference>
<dbReference type="InterPro" id="IPR012675">
    <property type="entry name" value="Beta-grasp_dom_sf"/>
</dbReference>